<evidence type="ECO:0000313" key="3">
    <source>
        <dbReference type="Proteomes" id="UP000325902"/>
    </source>
</evidence>
<reference evidence="2 3" key="1">
    <citation type="journal article" date="2019" name="Sci. Rep.">
        <title>A multi-omics analysis of the grapevine pathogen Lasiodiplodia theobromae reveals that temperature affects the expression of virulence- and pathogenicity-related genes.</title>
        <authorList>
            <person name="Felix C."/>
            <person name="Meneses R."/>
            <person name="Goncalves M.F.M."/>
            <person name="Tilleman L."/>
            <person name="Duarte A.S."/>
            <person name="Jorrin-Novo J.V."/>
            <person name="Van de Peer Y."/>
            <person name="Deforce D."/>
            <person name="Van Nieuwerburgh F."/>
            <person name="Esteves A.C."/>
            <person name="Alves A."/>
        </authorList>
    </citation>
    <scope>NUCLEOTIDE SEQUENCE [LARGE SCALE GENOMIC DNA]</scope>
    <source>
        <strain evidence="2 3">LA-SOL3</strain>
    </source>
</reference>
<evidence type="ECO:0000256" key="1">
    <source>
        <dbReference type="SAM" id="SignalP"/>
    </source>
</evidence>
<dbReference type="AlphaFoldDB" id="A0A5N5CYR3"/>
<comment type="caution">
    <text evidence="2">The sequence shown here is derived from an EMBL/GenBank/DDBJ whole genome shotgun (WGS) entry which is preliminary data.</text>
</comment>
<protein>
    <submittedName>
        <fullName evidence="2">Uncharacterized protein</fullName>
    </submittedName>
</protein>
<dbReference type="OrthoDB" id="3941815at2759"/>
<proteinExistence type="predicted"/>
<name>A0A5N5CYR3_9PEZI</name>
<feature type="signal peptide" evidence="1">
    <location>
        <begin position="1"/>
        <end position="18"/>
    </location>
</feature>
<keyword evidence="1" id="KW-0732">Signal</keyword>
<dbReference type="Proteomes" id="UP000325902">
    <property type="component" value="Unassembled WGS sequence"/>
</dbReference>
<feature type="chain" id="PRO_5025033272" evidence="1">
    <location>
        <begin position="19"/>
        <end position="149"/>
    </location>
</feature>
<accession>A0A5N5CYR3</accession>
<gene>
    <name evidence="2" type="ORF">DBV05_g10902</name>
</gene>
<keyword evidence="3" id="KW-1185">Reference proteome</keyword>
<dbReference type="EMBL" id="VCHE01000137">
    <property type="protein sequence ID" value="KAB2570422.1"/>
    <property type="molecule type" value="Genomic_DNA"/>
</dbReference>
<sequence length="149" mass="16183">MRFTSVLLTLATFGSAFAGAFETGPHDNKLAARHDEFREDISKRWDDGGSVWASGTCDHDNDCPRVCRDEFGKDAFADEGTKCCSGWCACSGGCKGKGGKNECDADNDCPRVCRERYGVETETSRSKCCKSTCNCYGNYCENSGFGGGW</sequence>
<evidence type="ECO:0000313" key="2">
    <source>
        <dbReference type="EMBL" id="KAB2570422.1"/>
    </source>
</evidence>
<organism evidence="2 3">
    <name type="scientific">Lasiodiplodia theobromae</name>
    <dbReference type="NCBI Taxonomy" id="45133"/>
    <lineage>
        <taxon>Eukaryota</taxon>
        <taxon>Fungi</taxon>
        <taxon>Dikarya</taxon>
        <taxon>Ascomycota</taxon>
        <taxon>Pezizomycotina</taxon>
        <taxon>Dothideomycetes</taxon>
        <taxon>Dothideomycetes incertae sedis</taxon>
        <taxon>Botryosphaeriales</taxon>
        <taxon>Botryosphaeriaceae</taxon>
        <taxon>Lasiodiplodia</taxon>
    </lineage>
</organism>